<dbReference type="OrthoDB" id="375335at2157"/>
<protein>
    <submittedName>
        <fullName evidence="1">Uncharacterized protein</fullName>
    </submittedName>
</protein>
<keyword evidence="2" id="KW-1185">Reference proteome</keyword>
<accession>A0A284VP02</accession>
<dbReference type="Proteomes" id="UP000218615">
    <property type="component" value="Unassembled WGS sequence"/>
</dbReference>
<organism evidence="1 2">
    <name type="scientific">Candidatus Methanoperedens nitratireducens</name>
    <dbReference type="NCBI Taxonomy" id="1392998"/>
    <lineage>
        <taxon>Archaea</taxon>
        <taxon>Methanobacteriati</taxon>
        <taxon>Methanobacteriota</taxon>
        <taxon>Stenosarchaea group</taxon>
        <taxon>Methanomicrobia</taxon>
        <taxon>Methanosarcinales</taxon>
        <taxon>ANME-2 cluster</taxon>
        <taxon>Candidatus Methanoperedentaceae</taxon>
        <taxon>Candidatus Methanoperedens</taxon>
    </lineage>
</organism>
<dbReference type="EMBL" id="FZMP01000135">
    <property type="protein sequence ID" value="SNQ61026.1"/>
    <property type="molecule type" value="Genomic_DNA"/>
</dbReference>
<dbReference type="AlphaFoldDB" id="A0A284VP02"/>
<dbReference type="RefSeq" id="WP_096205619.1">
    <property type="nucleotide sequence ID" value="NZ_FZMP01000135.1"/>
</dbReference>
<gene>
    <name evidence="1" type="ORF">MNV_220020</name>
</gene>
<reference evidence="2" key="1">
    <citation type="submission" date="2017-06" db="EMBL/GenBank/DDBJ databases">
        <authorList>
            <person name="Cremers G."/>
        </authorList>
    </citation>
    <scope>NUCLEOTIDE SEQUENCE [LARGE SCALE GENOMIC DNA]</scope>
</reference>
<sequence length="427" mass="48088">MKRLFGIKSNKDFDSTIKDIKQLNDLLLHKLTYSPQNITIRTLETEKQGISTNVGLESAGVSAAVSSDQEIEKKAELVGVTLSHENAAEFIREFFKQLKIMLGLSYSLVLIDECSEASKEGQIEVFRLLKLIRGAAGADIQQNYLYFVAAVYPPEATYYPSKLHGDSFNFELGNDASVDYLQLDENLEEYESFFSALTEKRLRYLGGNGFGVGGRGTIDDIFDSDKAFTIAAYTANGIPRRYIEILKQAYDNLHQRAIGIKEQGQIIKISVRDIESAVQTVVSNNILVQNKLTDKEFKLLDELVNKLGRRNRKQETENKGKEKPVPAIVYFTMSRSQILEISNLITQGAIHDKGRTRVRKFYRDEALQGELMSLDLAVAFHNGAINKTRAAEIFKKDLKENAKSGYEWCSDFNLSKFKALKKSDTAV</sequence>
<proteinExistence type="predicted"/>
<evidence type="ECO:0000313" key="1">
    <source>
        <dbReference type="EMBL" id="SNQ61026.1"/>
    </source>
</evidence>
<evidence type="ECO:0000313" key="2">
    <source>
        <dbReference type="Proteomes" id="UP000218615"/>
    </source>
</evidence>
<name>A0A284VP02_9EURY</name>